<keyword evidence="5" id="KW-1185">Reference proteome</keyword>
<accession>A0A8S1DDB7</accession>
<dbReference type="PANTHER" id="PTHR31974:SF2">
    <property type="entry name" value="BIOGENESIS OF LYSOSOME-RELATED ORGANELLES COMPLEX 1 SUBUNIT 3"/>
    <property type="match status" value="1"/>
</dbReference>
<dbReference type="PANTHER" id="PTHR31974">
    <property type="entry name" value="BIOGENESIS OF LYSOSOME-RELATED ORGANELLES COMPLEX 1 SUBUNIT 3"/>
    <property type="match status" value="1"/>
</dbReference>
<proteinExistence type="inferred from homology"/>
<feature type="region of interest" description="Disordered" evidence="3">
    <location>
        <begin position="1"/>
        <end position="66"/>
    </location>
</feature>
<dbReference type="AlphaFoldDB" id="A0A8S1DDB7"/>
<dbReference type="Proteomes" id="UP000494165">
    <property type="component" value="Unassembled WGS sequence"/>
</dbReference>
<organism evidence="4 5">
    <name type="scientific">Cloeon dipterum</name>
    <dbReference type="NCBI Taxonomy" id="197152"/>
    <lineage>
        <taxon>Eukaryota</taxon>
        <taxon>Metazoa</taxon>
        <taxon>Ecdysozoa</taxon>
        <taxon>Arthropoda</taxon>
        <taxon>Hexapoda</taxon>
        <taxon>Insecta</taxon>
        <taxon>Pterygota</taxon>
        <taxon>Palaeoptera</taxon>
        <taxon>Ephemeroptera</taxon>
        <taxon>Pisciforma</taxon>
        <taxon>Baetidae</taxon>
        <taxon>Cloeon</taxon>
    </lineage>
</organism>
<name>A0A8S1DDB7_9INSE</name>
<dbReference type="InterPro" id="IPR017245">
    <property type="entry name" value="BLOC-1_complex_su-3"/>
</dbReference>
<protein>
    <recommendedName>
        <fullName evidence="2">Biogenesis of lysosome-related organelles complex 1 subunit 3</fullName>
    </recommendedName>
</protein>
<gene>
    <name evidence="4" type="ORF">CLODIP_2_CD04773</name>
</gene>
<evidence type="ECO:0000313" key="4">
    <source>
        <dbReference type="EMBL" id="CAB3379429.1"/>
    </source>
</evidence>
<dbReference type="OrthoDB" id="5984572at2759"/>
<dbReference type="Pfam" id="PF15753">
    <property type="entry name" value="BLOC1S3"/>
    <property type="match status" value="1"/>
</dbReference>
<comment type="similarity">
    <text evidence="1">Belongs to the BLOC1S3 family.</text>
</comment>
<dbReference type="GO" id="GO:0031083">
    <property type="term" value="C:BLOC-1 complex"/>
    <property type="evidence" value="ECO:0007669"/>
    <property type="project" value="TreeGrafter"/>
</dbReference>
<comment type="caution">
    <text evidence="4">The sequence shown here is derived from an EMBL/GenBank/DDBJ whole genome shotgun (WGS) entry which is preliminary data.</text>
</comment>
<evidence type="ECO:0000256" key="3">
    <source>
        <dbReference type="SAM" id="MobiDB-lite"/>
    </source>
</evidence>
<evidence type="ECO:0000256" key="2">
    <source>
        <dbReference type="ARBA" id="ARBA00019581"/>
    </source>
</evidence>
<evidence type="ECO:0000313" key="5">
    <source>
        <dbReference type="Proteomes" id="UP000494165"/>
    </source>
</evidence>
<reference evidence="4 5" key="1">
    <citation type="submission" date="2020-04" db="EMBL/GenBank/DDBJ databases">
        <authorList>
            <person name="Alioto T."/>
            <person name="Alioto T."/>
            <person name="Gomez Garrido J."/>
        </authorList>
    </citation>
    <scope>NUCLEOTIDE SEQUENCE [LARGE SCALE GENOMIC DNA]</scope>
</reference>
<evidence type="ECO:0000256" key="1">
    <source>
        <dbReference type="ARBA" id="ARBA00008942"/>
    </source>
</evidence>
<feature type="compositionally biased region" description="Acidic residues" evidence="3">
    <location>
        <begin position="9"/>
        <end position="19"/>
    </location>
</feature>
<dbReference type="EMBL" id="CADEPI010000186">
    <property type="protein sequence ID" value="CAB3379429.1"/>
    <property type="molecule type" value="Genomic_DNA"/>
</dbReference>
<sequence>MTSTFGEAPETESEEEIDTENPQSDKVKTKKKKVHELVMPVTASPSSGRIVAGEAPESDDEIEEVASISSAASVSSLASATSLSNLQQQVTDGKKQKEEVKYKSLLHKKLRAKNSQMWRGINDLAHLNINQAARDLNFADQQLLKSQGVLQDTSAQLRILGSNLTQLNELLNLITASPFLPNVQIPEQNE</sequence>